<dbReference type="InterPro" id="IPR002347">
    <property type="entry name" value="SDR_fam"/>
</dbReference>
<dbReference type="RefSeq" id="WP_091542401.1">
    <property type="nucleotide sequence ID" value="NZ_FONY01000010.1"/>
</dbReference>
<comment type="similarity">
    <text evidence="2">Belongs to the short-chain dehydrogenases/reductases (SDR) family.</text>
</comment>
<protein>
    <submittedName>
        <fullName evidence="3">NAD(P)-dependent dehydrogenase, short-chain alcohol dehydrogenase family</fullName>
    </submittedName>
</protein>
<dbReference type="GO" id="GO:0016491">
    <property type="term" value="F:oxidoreductase activity"/>
    <property type="evidence" value="ECO:0007669"/>
    <property type="project" value="UniProtKB-KW"/>
</dbReference>
<organism evidence="3 4">
    <name type="scientific">Thermoflexibacter ruber</name>
    <dbReference type="NCBI Taxonomy" id="1003"/>
    <lineage>
        <taxon>Bacteria</taxon>
        <taxon>Pseudomonadati</taxon>
        <taxon>Bacteroidota</taxon>
        <taxon>Cytophagia</taxon>
        <taxon>Cytophagales</taxon>
        <taxon>Thermoflexibacteraceae</taxon>
        <taxon>Thermoflexibacter</taxon>
    </lineage>
</organism>
<accession>A0A1I2EGI0</accession>
<dbReference type="AlphaFoldDB" id="A0A1I2EGI0"/>
<sequence length="284" mass="31156">MKNKTVVITGANSGIGYVTALEIAKLGAEVVMVCRNKDKAEAARQEIIKKSSNTAILLKIADLSSQKQIRLLAEEIKKEYPIIDVLINNAGVLVPERRESEDGIELTWATNHLAYFLLTNLLLDNLKAAPAARIVNVASEVQQIGNIYWDDIGLTKSYTPLKAYAQSKLANIMFSNELAKRLEGTKVTTNALHPGAVATNFGSDGKGLIAWLFKTFRWSLLSAEKGAETSIWLATSPQAEGLTGQYFTKKKAIKAKTIAYSKEALKRLWELSEQMTNLVQGEAA</sequence>
<dbReference type="STRING" id="1003.SAMN04488541_101019"/>
<dbReference type="InterPro" id="IPR036291">
    <property type="entry name" value="NAD(P)-bd_dom_sf"/>
</dbReference>
<dbReference type="Proteomes" id="UP000199513">
    <property type="component" value="Unassembled WGS sequence"/>
</dbReference>
<dbReference type="SUPFAM" id="SSF51735">
    <property type="entry name" value="NAD(P)-binding Rossmann-fold domains"/>
    <property type="match status" value="1"/>
</dbReference>
<dbReference type="PANTHER" id="PTHR43157:SF31">
    <property type="entry name" value="PHOSPHATIDYLINOSITOL-GLYCAN BIOSYNTHESIS CLASS F PROTEIN"/>
    <property type="match status" value="1"/>
</dbReference>
<dbReference type="Gene3D" id="3.40.50.720">
    <property type="entry name" value="NAD(P)-binding Rossmann-like Domain"/>
    <property type="match status" value="1"/>
</dbReference>
<name>A0A1I2EGI0_9BACT</name>
<dbReference type="PANTHER" id="PTHR43157">
    <property type="entry name" value="PHOSPHATIDYLINOSITOL-GLYCAN BIOSYNTHESIS CLASS F PROTEIN-RELATED"/>
    <property type="match status" value="1"/>
</dbReference>
<reference evidence="3 4" key="1">
    <citation type="submission" date="2016-10" db="EMBL/GenBank/DDBJ databases">
        <authorList>
            <person name="de Groot N.N."/>
        </authorList>
    </citation>
    <scope>NUCLEOTIDE SEQUENCE [LARGE SCALE GENOMIC DNA]</scope>
    <source>
        <strain>GEY</strain>
        <strain evidence="4">DSM 9560</strain>
    </source>
</reference>
<keyword evidence="1" id="KW-0560">Oxidoreductase</keyword>
<dbReference type="PRINTS" id="PR00081">
    <property type="entry name" value="GDHRDH"/>
</dbReference>
<evidence type="ECO:0000256" key="2">
    <source>
        <dbReference type="RuleBase" id="RU000363"/>
    </source>
</evidence>
<evidence type="ECO:0000313" key="3">
    <source>
        <dbReference type="EMBL" id="SFE92154.1"/>
    </source>
</evidence>
<dbReference type="OrthoDB" id="597510at2"/>
<evidence type="ECO:0000256" key="1">
    <source>
        <dbReference type="ARBA" id="ARBA00023002"/>
    </source>
</evidence>
<keyword evidence="4" id="KW-1185">Reference proteome</keyword>
<evidence type="ECO:0000313" key="4">
    <source>
        <dbReference type="Proteomes" id="UP000199513"/>
    </source>
</evidence>
<dbReference type="Pfam" id="PF00106">
    <property type="entry name" value="adh_short"/>
    <property type="match status" value="1"/>
</dbReference>
<dbReference type="PRINTS" id="PR00080">
    <property type="entry name" value="SDRFAMILY"/>
</dbReference>
<dbReference type="CDD" id="cd05327">
    <property type="entry name" value="retinol-DH_like_SDR_c_like"/>
    <property type="match status" value="1"/>
</dbReference>
<dbReference type="EMBL" id="FONY01000010">
    <property type="protein sequence ID" value="SFE92154.1"/>
    <property type="molecule type" value="Genomic_DNA"/>
</dbReference>
<gene>
    <name evidence="3" type="ORF">SAMN04488541_101019</name>
</gene>
<proteinExistence type="inferred from homology"/>